<evidence type="ECO:0000313" key="2">
    <source>
        <dbReference type="Proteomes" id="UP000004478"/>
    </source>
</evidence>
<accession>K1L6I7</accession>
<proteinExistence type="predicted"/>
<name>K1L6I7_CECL9</name>
<dbReference type="Proteomes" id="UP000004478">
    <property type="component" value="Unassembled WGS sequence"/>
</dbReference>
<dbReference type="EMBL" id="AMGM01000100">
    <property type="protein sequence ID" value="EKB47687.1"/>
    <property type="molecule type" value="Genomic_DNA"/>
</dbReference>
<comment type="caution">
    <text evidence="1">The sequence shown here is derived from an EMBL/GenBank/DDBJ whole genome shotgun (WGS) entry which is preliminary data.</text>
</comment>
<gene>
    <name evidence="1" type="ORF">B879_03706</name>
</gene>
<keyword evidence="2" id="KW-1185">Reference proteome</keyword>
<sequence length="58" mass="6428">MKKNISLVILVFLAFTEIASGQSVFKAIRLSNSLHDLWEKGNIDKAVKNSLDLIGKVI</sequence>
<reference evidence="1 2" key="1">
    <citation type="journal article" date="2012" name="J. Bacteriol.">
        <title>Draft Genome Sequence of Cecembia lonarensis Strain LW9T, Isolated from Lonar Lake, a Haloalkaline Lake in India.</title>
        <authorList>
            <person name="Shivaji S."/>
            <person name="Ara S."/>
            <person name="Singh A."/>
            <person name="Pinnaka A.K."/>
        </authorList>
    </citation>
    <scope>NUCLEOTIDE SEQUENCE [LARGE SCALE GENOMIC DNA]</scope>
    <source>
        <strain evidence="1 2">LW9</strain>
    </source>
</reference>
<evidence type="ECO:0000313" key="1">
    <source>
        <dbReference type="EMBL" id="EKB47687.1"/>
    </source>
</evidence>
<organism evidence="1 2">
    <name type="scientific">Cecembia lonarensis (strain CCUG 58316 / KCTC 22772 / LW9)</name>
    <dbReference type="NCBI Taxonomy" id="1225176"/>
    <lineage>
        <taxon>Bacteria</taxon>
        <taxon>Pseudomonadati</taxon>
        <taxon>Bacteroidota</taxon>
        <taxon>Cytophagia</taxon>
        <taxon>Cytophagales</taxon>
        <taxon>Cyclobacteriaceae</taxon>
        <taxon>Cecembia</taxon>
    </lineage>
</organism>
<dbReference type="AlphaFoldDB" id="K1L6I7"/>
<protein>
    <submittedName>
        <fullName evidence="1">Uncharacterized protein</fullName>
    </submittedName>
</protein>
<dbReference type="RefSeq" id="WP_009186719.1">
    <property type="nucleotide sequence ID" value="NZ_AMGM01000100.1"/>
</dbReference>